<proteinExistence type="predicted"/>
<gene>
    <name evidence="1" type="ORF">ACFP3J_12320</name>
</gene>
<organism evidence="1 2">
    <name type="scientific">Streptomyces nogalater</name>
    <dbReference type="NCBI Taxonomy" id="38314"/>
    <lineage>
        <taxon>Bacteria</taxon>
        <taxon>Bacillati</taxon>
        <taxon>Actinomycetota</taxon>
        <taxon>Actinomycetes</taxon>
        <taxon>Kitasatosporales</taxon>
        <taxon>Streptomycetaceae</taxon>
        <taxon>Streptomyces</taxon>
    </lineage>
</organism>
<dbReference type="Proteomes" id="UP001596065">
    <property type="component" value="Unassembled WGS sequence"/>
</dbReference>
<keyword evidence="2" id="KW-1185">Reference proteome</keyword>
<accession>A0ABW0WFM1</accession>
<sequence>MPTPRTQLMEIPAALVPHIPLPRLELLSDARTRGAKCVWGGERLTGETAIDLGVQVTEGGFRWFPRACRRCTRDAVRAARDIHPDRCTECEGPTALCETRRALHDLLMELRR</sequence>
<reference evidence="2" key="1">
    <citation type="journal article" date="2019" name="Int. J. Syst. Evol. Microbiol.">
        <title>The Global Catalogue of Microorganisms (GCM) 10K type strain sequencing project: providing services to taxonomists for standard genome sequencing and annotation.</title>
        <authorList>
            <consortium name="The Broad Institute Genomics Platform"/>
            <consortium name="The Broad Institute Genome Sequencing Center for Infectious Disease"/>
            <person name="Wu L."/>
            <person name="Ma J."/>
        </authorList>
    </citation>
    <scope>NUCLEOTIDE SEQUENCE [LARGE SCALE GENOMIC DNA]</scope>
    <source>
        <strain evidence="2">KCTC 5701</strain>
    </source>
</reference>
<evidence type="ECO:0000313" key="1">
    <source>
        <dbReference type="EMBL" id="MFC5656268.1"/>
    </source>
</evidence>
<dbReference type="RefSeq" id="WP_344350866.1">
    <property type="nucleotide sequence ID" value="NZ_BAAASM010000037.1"/>
</dbReference>
<protein>
    <submittedName>
        <fullName evidence="1">Uncharacterized protein</fullName>
    </submittedName>
</protein>
<comment type="caution">
    <text evidence="1">The sequence shown here is derived from an EMBL/GenBank/DDBJ whole genome shotgun (WGS) entry which is preliminary data.</text>
</comment>
<name>A0ABW0WFM1_STRNO</name>
<evidence type="ECO:0000313" key="2">
    <source>
        <dbReference type="Proteomes" id="UP001596065"/>
    </source>
</evidence>
<dbReference type="EMBL" id="JBHSOE010000016">
    <property type="protein sequence ID" value="MFC5656268.1"/>
    <property type="molecule type" value="Genomic_DNA"/>
</dbReference>